<dbReference type="EMBL" id="KB097620">
    <property type="protein sequence ID" value="ESN93276.1"/>
    <property type="molecule type" value="Genomic_DNA"/>
</dbReference>
<evidence type="ECO:0000256" key="1">
    <source>
        <dbReference type="SAM" id="MobiDB-lite"/>
    </source>
</evidence>
<dbReference type="EnsemblMetazoa" id="HelroT181019">
    <property type="protein sequence ID" value="HelroP181019"/>
    <property type="gene ID" value="HelroG181019"/>
</dbReference>
<reference evidence="2 4" key="2">
    <citation type="journal article" date="2013" name="Nature">
        <title>Insights into bilaterian evolution from three spiralian genomes.</title>
        <authorList>
            <person name="Simakov O."/>
            <person name="Marletaz F."/>
            <person name="Cho S.J."/>
            <person name="Edsinger-Gonzales E."/>
            <person name="Havlak P."/>
            <person name="Hellsten U."/>
            <person name="Kuo D.H."/>
            <person name="Larsson T."/>
            <person name="Lv J."/>
            <person name="Arendt D."/>
            <person name="Savage R."/>
            <person name="Osoegawa K."/>
            <person name="de Jong P."/>
            <person name="Grimwood J."/>
            <person name="Chapman J.A."/>
            <person name="Shapiro H."/>
            <person name="Aerts A."/>
            <person name="Otillar R.P."/>
            <person name="Terry A.Y."/>
            <person name="Boore J.L."/>
            <person name="Grigoriev I.V."/>
            <person name="Lindberg D.R."/>
            <person name="Seaver E.C."/>
            <person name="Weisblat D.A."/>
            <person name="Putnam N.H."/>
            <person name="Rokhsar D.S."/>
        </authorList>
    </citation>
    <scope>NUCLEOTIDE SEQUENCE</scope>
</reference>
<gene>
    <name evidence="3" type="primary">20207942</name>
    <name evidence="2" type="ORF">HELRODRAFT_181019</name>
</gene>
<evidence type="ECO:0000313" key="4">
    <source>
        <dbReference type="Proteomes" id="UP000015101"/>
    </source>
</evidence>
<evidence type="ECO:0000313" key="3">
    <source>
        <dbReference type="EnsemblMetazoa" id="HelroP181019"/>
    </source>
</evidence>
<feature type="compositionally biased region" description="Low complexity" evidence="1">
    <location>
        <begin position="56"/>
        <end position="77"/>
    </location>
</feature>
<dbReference type="HOGENOM" id="CLU_632048_0_0_1"/>
<feature type="compositionally biased region" description="Low complexity" evidence="1">
    <location>
        <begin position="24"/>
        <end position="49"/>
    </location>
</feature>
<feature type="compositionally biased region" description="Polar residues" evidence="1">
    <location>
        <begin position="78"/>
        <end position="104"/>
    </location>
</feature>
<dbReference type="GeneID" id="20207942"/>
<dbReference type="Proteomes" id="UP000015101">
    <property type="component" value="Unassembled WGS sequence"/>
</dbReference>
<feature type="compositionally biased region" description="Low complexity" evidence="1">
    <location>
        <begin position="146"/>
        <end position="160"/>
    </location>
</feature>
<organism evidence="3 4">
    <name type="scientific">Helobdella robusta</name>
    <name type="common">Californian leech</name>
    <dbReference type="NCBI Taxonomy" id="6412"/>
    <lineage>
        <taxon>Eukaryota</taxon>
        <taxon>Metazoa</taxon>
        <taxon>Spiralia</taxon>
        <taxon>Lophotrochozoa</taxon>
        <taxon>Annelida</taxon>
        <taxon>Clitellata</taxon>
        <taxon>Hirudinea</taxon>
        <taxon>Rhynchobdellida</taxon>
        <taxon>Glossiphoniidae</taxon>
        <taxon>Helobdella</taxon>
    </lineage>
</organism>
<reference evidence="4" key="1">
    <citation type="submission" date="2012-12" db="EMBL/GenBank/DDBJ databases">
        <authorList>
            <person name="Hellsten U."/>
            <person name="Grimwood J."/>
            <person name="Chapman J.A."/>
            <person name="Shapiro H."/>
            <person name="Aerts A."/>
            <person name="Otillar R.P."/>
            <person name="Terry A.Y."/>
            <person name="Boore J.L."/>
            <person name="Simakov O."/>
            <person name="Marletaz F."/>
            <person name="Cho S.-J."/>
            <person name="Edsinger-Gonzales E."/>
            <person name="Havlak P."/>
            <person name="Kuo D.-H."/>
            <person name="Larsson T."/>
            <person name="Lv J."/>
            <person name="Arendt D."/>
            <person name="Savage R."/>
            <person name="Osoegawa K."/>
            <person name="de Jong P."/>
            <person name="Lindberg D.R."/>
            <person name="Seaver E.C."/>
            <person name="Weisblat D.A."/>
            <person name="Putnam N.H."/>
            <person name="Grigoriev I.V."/>
            <person name="Rokhsar D.S."/>
        </authorList>
    </citation>
    <scope>NUCLEOTIDE SEQUENCE</scope>
</reference>
<dbReference type="EMBL" id="AMQM01007444">
    <property type="status" value="NOT_ANNOTATED_CDS"/>
    <property type="molecule type" value="Genomic_DNA"/>
</dbReference>
<feature type="compositionally biased region" description="Polar residues" evidence="1">
    <location>
        <begin position="165"/>
        <end position="175"/>
    </location>
</feature>
<accession>T1FGJ3</accession>
<protein>
    <submittedName>
        <fullName evidence="2 3">Uncharacterized protein</fullName>
    </submittedName>
</protein>
<dbReference type="eggNOG" id="ENOG502SUTA">
    <property type="taxonomic scope" value="Eukaryota"/>
</dbReference>
<keyword evidence="4" id="KW-1185">Reference proteome</keyword>
<name>T1FGJ3_HELRO</name>
<feature type="compositionally biased region" description="Polar residues" evidence="1">
    <location>
        <begin position="1"/>
        <end position="23"/>
    </location>
</feature>
<proteinExistence type="predicted"/>
<dbReference type="AlphaFoldDB" id="T1FGJ3"/>
<dbReference type="InParanoid" id="T1FGJ3"/>
<evidence type="ECO:0000313" key="2">
    <source>
        <dbReference type="EMBL" id="ESN93276.1"/>
    </source>
</evidence>
<dbReference type="OrthoDB" id="2016582at2759"/>
<sequence length="434" mass="46523">MTNSKLSYYTGTNKQQTEDISSETTTTTTTTSTTRKKVTTATTTTTRATLSNSSGTMTTVTTTSAAVTTTTTTKTTTLKPSLSRSKATSKTSGMKLCGNNNCKNITERYRRRPQSKSSMAPPTASKSHLKRSLSRSLSPSPPPPLSASSSATTRSLSSLTKEMRTGQSGLTKEASSNSIDISAVLNNALVRKPAVLSFFPNSSTTSAAKNFAKKCSQNRCATPATTNFNENCSPNCCATSTAAELLKKCTPKSRGGPSSAAKFIKKCFPQQLEACGGRGDETGDPATFNGDPVPPILLPATPNDQIIPSTAELFLHTGSVTTTKTEIGDENPDDRVFFWGPQGGPPMLMAADEKMKKYGNALPSMEFLPICIEVLGPMDPNTLKFLKEICKMISVRSGDSRELFFATNHISCLLQRFLRVCVLENIQLNADMCN</sequence>
<dbReference type="CTD" id="20207942"/>
<reference evidence="3" key="3">
    <citation type="submission" date="2015-06" db="UniProtKB">
        <authorList>
            <consortium name="EnsemblMetazoa"/>
        </authorList>
    </citation>
    <scope>IDENTIFICATION</scope>
</reference>
<dbReference type="RefSeq" id="XP_009028558.1">
    <property type="nucleotide sequence ID" value="XM_009030310.1"/>
</dbReference>
<dbReference type="KEGG" id="hro:HELRODRAFT_181019"/>
<feature type="region of interest" description="Disordered" evidence="1">
    <location>
        <begin position="1"/>
        <end position="175"/>
    </location>
</feature>